<evidence type="ECO:0000256" key="12">
    <source>
        <dbReference type="ARBA" id="ARBA00023012"/>
    </source>
</evidence>
<dbReference type="SUPFAM" id="SSF55874">
    <property type="entry name" value="ATPase domain of HSP90 chaperone/DNA topoisomerase II/histidine kinase"/>
    <property type="match status" value="1"/>
</dbReference>
<evidence type="ECO:0000256" key="14">
    <source>
        <dbReference type="SAM" id="Phobius"/>
    </source>
</evidence>
<keyword evidence="5" id="KW-0597">Phosphoprotein</keyword>
<accession>U6SKJ6</accession>
<keyword evidence="6" id="KW-0808">Transferase</keyword>
<feature type="transmembrane region" description="Helical" evidence="14">
    <location>
        <begin position="164"/>
        <end position="186"/>
    </location>
</feature>
<comment type="subcellular location">
    <subcellularLocation>
        <location evidence="2">Cell membrane</location>
        <topology evidence="2">Multi-pass membrane protein</topology>
    </subcellularLocation>
</comment>
<keyword evidence="13 14" id="KW-0472">Membrane</keyword>
<evidence type="ECO:0000259" key="16">
    <source>
        <dbReference type="PROSITE" id="PS50885"/>
    </source>
</evidence>
<protein>
    <recommendedName>
        <fullName evidence="3">histidine kinase</fullName>
        <ecNumber evidence="3">2.7.13.3</ecNumber>
    </recommendedName>
</protein>
<dbReference type="Gene3D" id="3.30.565.10">
    <property type="entry name" value="Histidine kinase-like ATPase, C-terminal domain"/>
    <property type="match status" value="1"/>
</dbReference>
<evidence type="ECO:0000256" key="2">
    <source>
        <dbReference type="ARBA" id="ARBA00004651"/>
    </source>
</evidence>
<dbReference type="PROSITE" id="PS50885">
    <property type="entry name" value="HAMP"/>
    <property type="match status" value="1"/>
</dbReference>
<dbReference type="CDD" id="cd00075">
    <property type="entry name" value="HATPase"/>
    <property type="match status" value="1"/>
</dbReference>
<dbReference type="InterPro" id="IPR004358">
    <property type="entry name" value="Sig_transdc_His_kin-like_C"/>
</dbReference>
<evidence type="ECO:0000256" key="1">
    <source>
        <dbReference type="ARBA" id="ARBA00000085"/>
    </source>
</evidence>
<dbReference type="PANTHER" id="PTHR45528:SF1">
    <property type="entry name" value="SENSOR HISTIDINE KINASE CPXA"/>
    <property type="match status" value="1"/>
</dbReference>
<dbReference type="EC" id="2.7.13.3" evidence="3"/>
<dbReference type="PRINTS" id="PR00344">
    <property type="entry name" value="BCTRLSENSOR"/>
</dbReference>
<keyword evidence="4" id="KW-1003">Cell membrane</keyword>
<dbReference type="Pfam" id="PF02518">
    <property type="entry name" value="HATPase_c"/>
    <property type="match status" value="1"/>
</dbReference>
<keyword evidence="11 14" id="KW-1133">Transmembrane helix</keyword>
<evidence type="ECO:0000256" key="3">
    <source>
        <dbReference type="ARBA" id="ARBA00012438"/>
    </source>
</evidence>
<dbReference type="InterPro" id="IPR003660">
    <property type="entry name" value="HAMP_dom"/>
</dbReference>
<evidence type="ECO:0000313" key="17">
    <source>
        <dbReference type="EMBL" id="ERN51425.1"/>
    </source>
</evidence>
<reference evidence="17 18" key="1">
    <citation type="journal article" date="2013" name="Genome Announc.">
        <title>Genome Sequence of the Extreme Obligate Alkaliphile Bacillus marmarensis Strain DSM 21297.</title>
        <authorList>
            <person name="Wernick D.G."/>
            <person name="Choi K.Y."/>
            <person name="Tat C.A."/>
            <person name="Lafontaine Rivera J.G."/>
            <person name="Liao J.C."/>
        </authorList>
    </citation>
    <scope>NUCLEOTIDE SEQUENCE [LARGE SCALE GENOMIC DNA]</scope>
    <source>
        <strain evidence="17 18">DSM 21297</strain>
    </source>
</reference>
<dbReference type="RefSeq" id="WP_022629739.1">
    <property type="nucleotide sequence ID" value="NZ_ATAE01000056.1"/>
</dbReference>
<dbReference type="SMART" id="SM00388">
    <property type="entry name" value="HisKA"/>
    <property type="match status" value="1"/>
</dbReference>
<dbReference type="Proteomes" id="UP000017170">
    <property type="component" value="Unassembled WGS sequence"/>
</dbReference>
<dbReference type="InterPro" id="IPR050398">
    <property type="entry name" value="HssS/ArlS-like"/>
</dbReference>
<dbReference type="InterPro" id="IPR003594">
    <property type="entry name" value="HATPase_dom"/>
</dbReference>
<keyword evidence="12" id="KW-0902">Two-component regulatory system</keyword>
<dbReference type="Pfam" id="PF00512">
    <property type="entry name" value="HisKA"/>
    <property type="match status" value="1"/>
</dbReference>
<keyword evidence="18" id="KW-1185">Reference proteome</keyword>
<evidence type="ECO:0000313" key="18">
    <source>
        <dbReference type="Proteomes" id="UP000017170"/>
    </source>
</evidence>
<evidence type="ECO:0000256" key="9">
    <source>
        <dbReference type="ARBA" id="ARBA00022777"/>
    </source>
</evidence>
<dbReference type="Gene3D" id="1.10.287.130">
    <property type="match status" value="1"/>
</dbReference>
<dbReference type="PANTHER" id="PTHR45528">
    <property type="entry name" value="SENSOR HISTIDINE KINASE CPXA"/>
    <property type="match status" value="1"/>
</dbReference>
<comment type="catalytic activity">
    <reaction evidence="1">
        <text>ATP + protein L-histidine = ADP + protein N-phospho-L-histidine.</text>
        <dbReference type="EC" id="2.7.13.3"/>
    </reaction>
</comment>
<keyword evidence="9" id="KW-0418">Kinase</keyword>
<evidence type="ECO:0000256" key="5">
    <source>
        <dbReference type="ARBA" id="ARBA00022553"/>
    </source>
</evidence>
<dbReference type="Gene3D" id="6.10.340.10">
    <property type="match status" value="1"/>
</dbReference>
<dbReference type="PROSITE" id="PS50109">
    <property type="entry name" value="HIS_KIN"/>
    <property type="match status" value="1"/>
</dbReference>
<dbReference type="SUPFAM" id="SSF158472">
    <property type="entry name" value="HAMP domain-like"/>
    <property type="match status" value="1"/>
</dbReference>
<dbReference type="CDD" id="cd06225">
    <property type="entry name" value="HAMP"/>
    <property type="match status" value="1"/>
</dbReference>
<dbReference type="InterPro" id="IPR003661">
    <property type="entry name" value="HisK_dim/P_dom"/>
</dbReference>
<feature type="domain" description="HAMP" evidence="16">
    <location>
        <begin position="188"/>
        <end position="240"/>
    </location>
</feature>
<dbReference type="EMBL" id="ATAE01000056">
    <property type="protein sequence ID" value="ERN51425.1"/>
    <property type="molecule type" value="Genomic_DNA"/>
</dbReference>
<dbReference type="Pfam" id="PF00672">
    <property type="entry name" value="HAMP"/>
    <property type="match status" value="1"/>
</dbReference>
<evidence type="ECO:0000256" key="13">
    <source>
        <dbReference type="ARBA" id="ARBA00023136"/>
    </source>
</evidence>
<organism evidence="17 18">
    <name type="scientific">Alkalihalophilus marmarensis DSM 21297</name>
    <dbReference type="NCBI Taxonomy" id="1188261"/>
    <lineage>
        <taxon>Bacteria</taxon>
        <taxon>Bacillati</taxon>
        <taxon>Bacillota</taxon>
        <taxon>Bacilli</taxon>
        <taxon>Bacillales</taxon>
        <taxon>Bacillaceae</taxon>
        <taxon>Alkalihalophilus</taxon>
    </lineage>
</organism>
<dbReference type="AlphaFoldDB" id="U6SKJ6"/>
<dbReference type="GO" id="GO:0000155">
    <property type="term" value="F:phosphorelay sensor kinase activity"/>
    <property type="evidence" value="ECO:0007669"/>
    <property type="project" value="InterPro"/>
</dbReference>
<name>U6SKJ6_9BACI</name>
<dbReference type="CDD" id="cd00082">
    <property type="entry name" value="HisKA"/>
    <property type="match status" value="1"/>
</dbReference>
<evidence type="ECO:0000259" key="15">
    <source>
        <dbReference type="PROSITE" id="PS50109"/>
    </source>
</evidence>
<dbReference type="SMART" id="SM00387">
    <property type="entry name" value="HATPase_c"/>
    <property type="match status" value="1"/>
</dbReference>
<dbReference type="InterPro" id="IPR036890">
    <property type="entry name" value="HATPase_C_sf"/>
</dbReference>
<evidence type="ECO:0000256" key="10">
    <source>
        <dbReference type="ARBA" id="ARBA00022840"/>
    </source>
</evidence>
<gene>
    <name evidence="17" type="ORF">A33I_01755</name>
</gene>
<feature type="domain" description="Histidine kinase" evidence="15">
    <location>
        <begin position="248"/>
        <end position="464"/>
    </location>
</feature>
<sequence>MSRHQNIFTKLFGTYFVIILISFFLFNSIFLYLFHVNMYDDFKEGFAYSKEKIEAHFELADSEGWSEELLDASLDISLSQMNNSIYIYNSGAERVYQSSYDQAPNLQVDRSMVEDVLRGAELAEGMRVDNRLVYTIAEPIDVTAGTPHVMVMVYYELDHQYKQVLIMIGLTFTITMALTGFILWFISRRLTAPLREMNRIALQLAKGDFSQHVRVNSKDEIGQLGSTFNYMAKELENIEQMRTDFITNVSHDLRSPLTSIKGFLTALLDGTIADQRKNHYYTIMKNETERLSKLVNDLLDVSQLQHGHITIKPTTYNLSEQVRLIAAKMEPQLQASDLFIELEEEAGDVYVFADKDRIEQVLINLIENAIHHSPPKKPVYVHLLQEAEQVKVSIEDLGEGIKEEDLTYIWERFYKTDKARSKKTGTGVGLSIVKSIIDLHQSSIQVKSEVGIGTTFTFNLPKSMEKKEGTSQFR</sequence>
<evidence type="ECO:0000256" key="4">
    <source>
        <dbReference type="ARBA" id="ARBA00022475"/>
    </source>
</evidence>
<evidence type="ECO:0000256" key="7">
    <source>
        <dbReference type="ARBA" id="ARBA00022692"/>
    </source>
</evidence>
<comment type="caution">
    <text evidence="17">The sequence shown here is derived from an EMBL/GenBank/DDBJ whole genome shotgun (WGS) entry which is preliminary data.</text>
</comment>
<keyword evidence="8" id="KW-0547">Nucleotide-binding</keyword>
<proteinExistence type="predicted"/>
<evidence type="ECO:0000256" key="8">
    <source>
        <dbReference type="ARBA" id="ARBA00022741"/>
    </source>
</evidence>
<dbReference type="SUPFAM" id="SSF47384">
    <property type="entry name" value="Homodimeric domain of signal transducing histidine kinase"/>
    <property type="match status" value="1"/>
</dbReference>
<dbReference type="GO" id="GO:0005886">
    <property type="term" value="C:plasma membrane"/>
    <property type="evidence" value="ECO:0007669"/>
    <property type="project" value="UniProtKB-SubCell"/>
</dbReference>
<evidence type="ECO:0000256" key="6">
    <source>
        <dbReference type="ARBA" id="ARBA00022679"/>
    </source>
</evidence>
<dbReference type="SMART" id="SM00304">
    <property type="entry name" value="HAMP"/>
    <property type="match status" value="1"/>
</dbReference>
<keyword evidence="10" id="KW-0067">ATP-binding</keyword>
<dbReference type="InterPro" id="IPR005467">
    <property type="entry name" value="His_kinase_dom"/>
</dbReference>
<dbReference type="PATRIC" id="fig|1188261.3.peg.3741"/>
<dbReference type="GO" id="GO:0005524">
    <property type="term" value="F:ATP binding"/>
    <property type="evidence" value="ECO:0007669"/>
    <property type="project" value="UniProtKB-KW"/>
</dbReference>
<dbReference type="FunFam" id="3.30.565.10:FF:000006">
    <property type="entry name" value="Sensor histidine kinase WalK"/>
    <property type="match status" value="1"/>
</dbReference>
<keyword evidence="7 14" id="KW-0812">Transmembrane</keyword>
<dbReference type="FunFam" id="1.10.287.130:FF:000001">
    <property type="entry name" value="Two-component sensor histidine kinase"/>
    <property type="match status" value="1"/>
</dbReference>
<feature type="transmembrane region" description="Helical" evidence="14">
    <location>
        <begin position="12"/>
        <end position="34"/>
    </location>
</feature>
<evidence type="ECO:0000256" key="11">
    <source>
        <dbReference type="ARBA" id="ARBA00022989"/>
    </source>
</evidence>
<dbReference type="InterPro" id="IPR036097">
    <property type="entry name" value="HisK_dim/P_sf"/>
</dbReference>